<sequence>MWGIRLDRDGDMPMKRQLFAALRERIWSGALAAGEELPSTRRLAEALGVSRNTVNEAFEMLLAEGYAVSRQGAPTRIADGVRLDPRSASAPRPPAPPPARLLADFRTGQPDLRTFPRYLWQQLAAKAMRDMPEPWLGYTGPQGLPRLREEIAAWLLRSKGLQADPSDLFITAGATHALHLAADLLYEPGLDLITEDPCHAEMIRVFLEKGYAAKRIPVDEHGMVTSRLGGRPGSPIYVTPSHQFPLGGILPAARRAELLRFARESGSYILEDDYDSEFRYYGDPATPLAAMDAERVVYIGTFSKALFPALRIGYAIVPRALQSRWTYARLHVDVQNPAFDQAVLAEFLAARKLDRHVARMRRLYRERRQALLEALSEQFGDRWRCWGDAAGLHLAVEFPGRRFGETFRELALLRGIRIVPLEQHCLQKGRHESKLLFGYGHLEPEEITAGMRALKALLDEAGS</sequence>
<dbReference type="InterPro" id="IPR015424">
    <property type="entry name" value="PyrdxlP-dep_Trfase"/>
</dbReference>
<keyword evidence="4" id="KW-0663">Pyridoxal phosphate</keyword>
<dbReference type="InterPro" id="IPR004839">
    <property type="entry name" value="Aminotransferase_I/II_large"/>
</dbReference>
<protein>
    <submittedName>
        <fullName evidence="9">Transcriptional regulator, GntR family domain</fullName>
        <ecNumber evidence="9">2.6.1.1</ecNumber>
    </submittedName>
</protein>
<comment type="caution">
    <text evidence="9">The sequence shown here is derived from an EMBL/GenBank/DDBJ whole genome shotgun (WGS) entry which is preliminary data.</text>
</comment>
<keyword evidence="9" id="KW-0808">Transferase</keyword>
<gene>
    <name evidence="9" type="ORF">B8V81_4733</name>
</gene>
<dbReference type="Proteomes" id="UP000234789">
    <property type="component" value="Unassembled WGS sequence"/>
</dbReference>
<evidence type="ECO:0000256" key="7">
    <source>
        <dbReference type="ARBA" id="ARBA00023163"/>
    </source>
</evidence>
<evidence type="ECO:0000256" key="2">
    <source>
        <dbReference type="ARBA" id="ARBA00005384"/>
    </source>
</evidence>
<proteinExistence type="inferred from homology"/>
<feature type="domain" description="HTH gntR-type" evidence="8">
    <location>
        <begin position="12"/>
        <end position="80"/>
    </location>
</feature>
<comment type="cofactor">
    <cofactor evidence="1">
        <name>pyridoxal 5'-phosphate</name>
        <dbReference type="ChEBI" id="CHEBI:597326"/>
    </cofactor>
</comment>
<dbReference type="RefSeq" id="WP_028596871.1">
    <property type="nucleotide sequence ID" value="NZ_BIMM01000111.1"/>
</dbReference>
<dbReference type="CDD" id="cd07377">
    <property type="entry name" value="WHTH_GntR"/>
    <property type="match status" value="1"/>
</dbReference>
<dbReference type="OrthoDB" id="9808770at2"/>
<evidence type="ECO:0000259" key="8">
    <source>
        <dbReference type="PROSITE" id="PS50949"/>
    </source>
</evidence>
<dbReference type="PRINTS" id="PR00035">
    <property type="entry name" value="HTHGNTR"/>
</dbReference>
<evidence type="ECO:0000256" key="3">
    <source>
        <dbReference type="ARBA" id="ARBA00022576"/>
    </source>
</evidence>
<dbReference type="InterPro" id="IPR036390">
    <property type="entry name" value="WH_DNA-bd_sf"/>
</dbReference>
<dbReference type="PANTHER" id="PTHR46577">
    <property type="entry name" value="HTH-TYPE TRANSCRIPTIONAL REGULATORY PROTEIN GABR"/>
    <property type="match status" value="1"/>
</dbReference>
<dbReference type="Pfam" id="PF00155">
    <property type="entry name" value="Aminotran_1_2"/>
    <property type="match status" value="1"/>
</dbReference>
<dbReference type="GO" id="GO:0004069">
    <property type="term" value="F:L-aspartate:2-oxoglutarate aminotransferase activity"/>
    <property type="evidence" value="ECO:0007669"/>
    <property type="project" value="UniProtKB-EC"/>
</dbReference>
<keyword evidence="5" id="KW-0805">Transcription regulation</keyword>
<dbReference type="InterPro" id="IPR015421">
    <property type="entry name" value="PyrdxlP-dep_Trfase_major"/>
</dbReference>
<keyword evidence="6" id="KW-0238">DNA-binding</keyword>
<dbReference type="SUPFAM" id="SSF46785">
    <property type="entry name" value="Winged helix' DNA-binding domain"/>
    <property type="match status" value="1"/>
</dbReference>
<dbReference type="PROSITE" id="PS50949">
    <property type="entry name" value="HTH_GNTR"/>
    <property type="match status" value="1"/>
</dbReference>
<dbReference type="Gene3D" id="3.40.640.10">
    <property type="entry name" value="Type I PLP-dependent aspartate aminotransferase-like (Major domain)"/>
    <property type="match status" value="1"/>
</dbReference>
<evidence type="ECO:0000256" key="5">
    <source>
        <dbReference type="ARBA" id="ARBA00023015"/>
    </source>
</evidence>
<dbReference type="InterPro" id="IPR051446">
    <property type="entry name" value="HTH_trans_reg/aminotransferase"/>
</dbReference>
<dbReference type="GO" id="GO:0003677">
    <property type="term" value="F:DNA binding"/>
    <property type="evidence" value="ECO:0007669"/>
    <property type="project" value="UniProtKB-KW"/>
</dbReference>
<keyword evidence="10" id="KW-1185">Reference proteome</keyword>
<dbReference type="SUPFAM" id="SSF53383">
    <property type="entry name" value="PLP-dependent transferases"/>
    <property type="match status" value="1"/>
</dbReference>
<evidence type="ECO:0000256" key="4">
    <source>
        <dbReference type="ARBA" id="ARBA00022898"/>
    </source>
</evidence>
<accession>A0A2N5N7I9</accession>
<dbReference type="Pfam" id="PF00392">
    <property type="entry name" value="GntR"/>
    <property type="match status" value="1"/>
</dbReference>
<dbReference type="PANTHER" id="PTHR46577:SF1">
    <property type="entry name" value="HTH-TYPE TRANSCRIPTIONAL REGULATORY PROTEIN GABR"/>
    <property type="match status" value="1"/>
</dbReference>
<dbReference type="GO" id="GO:0030170">
    <property type="term" value="F:pyridoxal phosphate binding"/>
    <property type="evidence" value="ECO:0007669"/>
    <property type="project" value="InterPro"/>
</dbReference>
<dbReference type="CDD" id="cd00609">
    <property type="entry name" value="AAT_like"/>
    <property type="match status" value="1"/>
</dbReference>
<dbReference type="Gene3D" id="1.10.10.10">
    <property type="entry name" value="Winged helix-like DNA-binding domain superfamily/Winged helix DNA-binding domain"/>
    <property type="match status" value="1"/>
</dbReference>
<organism evidence="9 10">
    <name type="scientific">Paenibacillus pasadenensis</name>
    <dbReference type="NCBI Taxonomy" id="217090"/>
    <lineage>
        <taxon>Bacteria</taxon>
        <taxon>Bacillati</taxon>
        <taxon>Bacillota</taxon>
        <taxon>Bacilli</taxon>
        <taxon>Bacillales</taxon>
        <taxon>Paenibacillaceae</taxon>
        <taxon>Paenibacillus</taxon>
    </lineage>
</organism>
<reference evidence="9 10" key="1">
    <citation type="submission" date="2017-05" db="EMBL/GenBank/DDBJ databases">
        <title>Functional genome analysis of Paenibacillus pasadenensis strain R16: insights on endophytic life style and antifungal activity.</title>
        <authorList>
            <person name="Passera A."/>
            <person name="Marcolungo L."/>
            <person name="Casati P."/>
            <person name="Brasca M."/>
            <person name="Quaglino F."/>
            <person name="Delledonne M."/>
        </authorList>
    </citation>
    <scope>NUCLEOTIDE SEQUENCE [LARGE SCALE GENOMIC DNA]</scope>
    <source>
        <strain evidence="9 10">R16</strain>
    </source>
</reference>
<dbReference type="AlphaFoldDB" id="A0A2N5N7I9"/>
<evidence type="ECO:0000313" key="9">
    <source>
        <dbReference type="EMBL" id="PLT46302.1"/>
    </source>
</evidence>
<evidence type="ECO:0000256" key="6">
    <source>
        <dbReference type="ARBA" id="ARBA00023125"/>
    </source>
</evidence>
<keyword evidence="7" id="KW-0804">Transcription</keyword>
<keyword evidence="3 9" id="KW-0032">Aminotransferase</keyword>
<comment type="similarity">
    <text evidence="2">In the C-terminal section; belongs to the class-I pyridoxal-phosphate-dependent aminotransferase family.</text>
</comment>
<dbReference type="EMBL" id="NFEZ01000004">
    <property type="protein sequence ID" value="PLT46302.1"/>
    <property type="molecule type" value="Genomic_DNA"/>
</dbReference>
<name>A0A2N5N7I9_9BACL</name>
<dbReference type="GO" id="GO:0003700">
    <property type="term" value="F:DNA-binding transcription factor activity"/>
    <property type="evidence" value="ECO:0007669"/>
    <property type="project" value="InterPro"/>
</dbReference>
<dbReference type="InterPro" id="IPR000524">
    <property type="entry name" value="Tscrpt_reg_HTH_GntR"/>
</dbReference>
<dbReference type="InterPro" id="IPR036388">
    <property type="entry name" value="WH-like_DNA-bd_sf"/>
</dbReference>
<evidence type="ECO:0000313" key="10">
    <source>
        <dbReference type="Proteomes" id="UP000234789"/>
    </source>
</evidence>
<evidence type="ECO:0000256" key="1">
    <source>
        <dbReference type="ARBA" id="ARBA00001933"/>
    </source>
</evidence>
<dbReference type="SMART" id="SM00345">
    <property type="entry name" value="HTH_GNTR"/>
    <property type="match status" value="1"/>
</dbReference>
<dbReference type="EC" id="2.6.1.1" evidence="9"/>